<evidence type="ECO:0000256" key="1">
    <source>
        <dbReference type="ARBA" id="ARBA00005254"/>
    </source>
</evidence>
<dbReference type="InterPro" id="IPR011968">
    <property type="entry name" value="PaaB1"/>
</dbReference>
<gene>
    <name evidence="2" type="primary">paaG</name>
    <name evidence="2" type="ORF">ACFSVN_05510</name>
</gene>
<dbReference type="EMBL" id="JBHULI010000022">
    <property type="protein sequence ID" value="MFD2531894.1"/>
    <property type="molecule type" value="Genomic_DNA"/>
</dbReference>
<dbReference type="SUPFAM" id="SSF52096">
    <property type="entry name" value="ClpP/crotonase"/>
    <property type="match status" value="1"/>
</dbReference>
<dbReference type="GO" id="GO:0016853">
    <property type="term" value="F:isomerase activity"/>
    <property type="evidence" value="ECO:0007669"/>
    <property type="project" value="UniProtKB-KW"/>
</dbReference>
<dbReference type="Gene3D" id="1.10.12.10">
    <property type="entry name" value="Lyase 2-enoyl-coa Hydratase, Chain A, domain 2"/>
    <property type="match status" value="1"/>
</dbReference>
<sequence length="263" mass="28388">MSDSMILSNLENGVLTISLNRPDKLNSFNFKMGSQIKEALMEAESSQDVRCVLLTGVGRAFCAGQDLAEATEVSNDPDRDLSEIVHHTYLPIIKGIRELEKPVVCAVNGTAAGAGANIALACDIVIASEEAKFIQSFSQIGLIPDSGGTYILPRLIGLARATALTFLGEKITANDAVEMGLIWKSYPADEFMKEAQAIASKLAKMPTRGFGLTKRGFNAGFSNDLESQLKLEANLQAEAGETHDYNEGVQAFLEKRKPKFKGN</sequence>
<dbReference type="InterPro" id="IPR014748">
    <property type="entry name" value="Enoyl-CoA_hydra_C"/>
</dbReference>
<name>A0ABW5JIH3_9BACT</name>
<dbReference type="NCBIfam" id="TIGR02280">
    <property type="entry name" value="PaaB1"/>
    <property type="match status" value="1"/>
</dbReference>
<evidence type="ECO:0000313" key="3">
    <source>
        <dbReference type="Proteomes" id="UP001597460"/>
    </source>
</evidence>
<organism evidence="2 3">
    <name type="scientific">Gracilimonas halophila</name>
    <dbReference type="NCBI Taxonomy" id="1834464"/>
    <lineage>
        <taxon>Bacteria</taxon>
        <taxon>Pseudomonadati</taxon>
        <taxon>Balneolota</taxon>
        <taxon>Balneolia</taxon>
        <taxon>Balneolales</taxon>
        <taxon>Balneolaceae</taxon>
        <taxon>Gracilimonas</taxon>
    </lineage>
</organism>
<dbReference type="Gene3D" id="3.90.226.10">
    <property type="entry name" value="2-enoyl-CoA Hydratase, Chain A, domain 1"/>
    <property type="match status" value="1"/>
</dbReference>
<dbReference type="InterPro" id="IPR001753">
    <property type="entry name" value="Enoyl-CoA_hydra/iso"/>
</dbReference>
<keyword evidence="2" id="KW-0413">Isomerase</keyword>
<dbReference type="CDD" id="cd06558">
    <property type="entry name" value="crotonase-like"/>
    <property type="match status" value="1"/>
</dbReference>
<proteinExistence type="inferred from homology"/>
<comment type="similarity">
    <text evidence="1">Belongs to the enoyl-CoA hydratase/isomerase family.</text>
</comment>
<protein>
    <submittedName>
        <fullName evidence="2">2-(1,2-epoxy-1,2-dihydrophenyl)acetyl-CoA isomerase PaaG</fullName>
        <ecNumber evidence="2">5.3.3.18</ecNumber>
    </submittedName>
</protein>
<comment type="caution">
    <text evidence="2">The sequence shown here is derived from an EMBL/GenBank/DDBJ whole genome shotgun (WGS) entry which is preliminary data.</text>
</comment>
<evidence type="ECO:0000313" key="2">
    <source>
        <dbReference type="EMBL" id="MFD2531894.1"/>
    </source>
</evidence>
<dbReference type="Proteomes" id="UP001597460">
    <property type="component" value="Unassembled WGS sequence"/>
</dbReference>
<dbReference type="InterPro" id="IPR029045">
    <property type="entry name" value="ClpP/crotonase-like_dom_sf"/>
</dbReference>
<reference evidence="3" key="1">
    <citation type="journal article" date="2019" name="Int. J. Syst. Evol. Microbiol.">
        <title>The Global Catalogue of Microorganisms (GCM) 10K type strain sequencing project: providing services to taxonomists for standard genome sequencing and annotation.</title>
        <authorList>
            <consortium name="The Broad Institute Genomics Platform"/>
            <consortium name="The Broad Institute Genome Sequencing Center for Infectious Disease"/>
            <person name="Wu L."/>
            <person name="Ma J."/>
        </authorList>
    </citation>
    <scope>NUCLEOTIDE SEQUENCE [LARGE SCALE GENOMIC DNA]</scope>
    <source>
        <strain evidence="3">KCTC 52042</strain>
    </source>
</reference>
<keyword evidence="3" id="KW-1185">Reference proteome</keyword>
<dbReference type="PANTHER" id="PTHR43802">
    <property type="entry name" value="ENOYL-COA HYDRATASE"/>
    <property type="match status" value="1"/>
</dbReference>
<dbReference type="RefSeq" id="WP_390299765.1">
    <property type="nucleotide sequence ID" value="NZ_JBHULI010000022.1"/>
</dbReference>
<dbReference type="PANTHER" id="PTHR43802:SF1">
    <property type="entry name" value="IP11341P-RELATED"/>
    <property type="match status" value="1"/>
</dbReference>
<dbReference type="EC" id="5.3.3.18" evidence="2"/>
<accession>A0ABW5JIH3</accession>
<dbReference type="Pfam" id="PF00378">
    <property type="entry name" value="ECH_1"/>
    <property type="match status" value="1"/>
</dbReference>